<dbReference type="EMBL" id="CP043494">
    <property type="protein sequence ID" value="WNG43351.1"/>
    <property type="molecule type" value="Genomic_DNA"/>
</dbReference>
<gene>
    <name evidence="1" type="ORF">F0U60_04010</name>
</gene>
<accession>A0ABY9WHT4</accession>
<proteinExistence type="predicted"/>
<organism evidence="1 2">
    <name type="scientific">Archangium minus</name>
    <dbReference type="NCBI Taxonomy" id="83450"/>
    <lineage>
        <taxon>Bacteria</taxon>
        <taxon>Pseudomonadati</taxon>
        <taxon>Myxococcota</taxon>
        <taxon>Myxococcia</taxon>
        <taxon>Myxococcales</taxon>
        <taxon>Cystobacterineae</taxon>
        <taxon>Archangiaceae</taxon>
        <taxon>Archangium</taxon>
    </lineage>
</organism>
<dbReference type="RefSeq" id="WP_395814111.1">
    <property type="nucleotide sequence ID" value="NZ_CP043494.1"/>
</dbReference>
<reference evidence="1 2" key="1">
    <citation type="submission" date="2019-08" db="EMBL/GenBank/DDBJ databases">
        <title>Archangium and Cystobacter genomes.</title>
        <authorList>
            <person name="Chen I.-C.K."/>
            <person name="Wielgoss S."/>
        </authorList>
    </citation>
    <scope>NUCLEOTIDE SEQUENCE [LARGE SCALE GENOMIC DNA]</scope>
    <source>
        <strain evidence="1 2">Cbm 6</strain>
    </source>
</reference>
<protein>
    <submittedName>
        <fullName evidence="1">Uncharacterized protein</fullName>
    </submittedName>
</protein>
<sequence>MSLDTSTLFTALHQARQRPGISAEDVAALVSAAHAIHFIELGGHEYNFEDYLTVFNAPAAPPIRSFATLDEASTWLKEHPITPRVATPLLIARARYCVAYSLESGLPTPLRIPTAEELKKLDSPMSLALHEARKHLGAVPEHEEALISIEVALQFIQESGLSNDFAGYLAEASNVPIPPIRSFTSLEEADTWLKNHPRPPHGGWVRIGQDRYSVGYWRESGRRVLLRVPTQEELNKADELEDKDWSTP</sequence>
<keyword evidence="2" id="KW-1185">Reference proteome</keyword>
<evidence type="ECO:0000313" key="1">
    <source>
        <dbReference type="EMBL" id="WNG43351.1"/>
    </source>
</evidence>
<evidence type="ECO:0000313" key="2">
    <source>
        <dbReference type="Proteomes" id="UP001611383"/>
    </source>
</evidence>
<name>A0ABY9WHT4_9BACT</name>
<dbReference type="Proteomes" id="UP001611383">
    <property type="component" value="Chromosome"/>
</dbReference>